<sequence length="918" mass="98712">MTDLDARDRSASNASSKQQPQQDIRSSVSEPRTLSMDYTSSAAGNGGINGLGGNRHDSYYDQQQQQQQQQQQEYTANGYHPSASAPPSSSSSSSTLVPSHYSHAQGNASGYLPPPIQTTPLSSSTNNHNSNGHHLNSNSNSNNNNNNGSSSSLAEVYSSGGHHGHPHDSFTSPTSPLSPVNGQHYHPQQQQQQQQQQQYYDYDQGGPQQPQQYSSHAYHAYHASYPQEHHQHPLSPSVEGGPHFQYMPQSGGNGSAVGASTMGSNGLYSTSASSSSSSARHNSYPSNSSNHHSSASSGTMYNAGFDDLQDSPGGPGHPAGSMPLASPVGSYVGHRDSIPGFSYSTSAPSPSTIVRPKRRSDVYASHESPYFYPAHQHYNLYSMDRSASYNVKITAKIDRGFFLAANDWTCYRRNYFQLSASFSIIGLDTSMHSEVPCLLERGGELITITQFLICIGARIQNGEKVIELVQHTPKRDKGPQMTPRPSPVRAGGDLNHNPEEANPTVVTFERVQFKTATANNGKRRAAQQYYQVHVDLYAETDRGELIMMATSNSAPLVVRGRSPGHYADNDEQMMQASTMGNADFDRSYYDRNNSVSSSNGDYSYYPPYSYGSYPYQSLSSASHLAQQGASHDGGYYDRVGPSGGNGGQGPESYPTSPLSPVSPQGQGHPDQHGQGGGNGGGSAYPSYITPPQVSHGSSPEAVSPDMYSPAGFVSGPTTDQSPPSSSASSMHRVAPFHTHAYQQASSQQYPSALGHDQQQQQLQQQAQQQALSSDGYDYASSQYGGSEQGFEDDGHEVQMAGLRIHSPVNSPPGTPAVPRRQSFSVANKKGDRLSSMAGPQGVRKPRSITVSAGVVPAGVAKRSTSKTRVTSTVHKTMLLPHAVKEELGKGVNNNGFSSMGKERSIPESPMEEHHHQPI</sequence>
<evidence type="ECO:0000259" key="4">
    <source>
        <dbReference type="PROSITE" id="PS51517"/>
    </source>
</evidence>
<feature type="compositionally biased region" description="Low complexity" evidence="3">
    <location>
        <begin position="121"/>
        <end position="153"/>
    </location>
</feature>
<feature type="compositionally biased region" description="Basic and acidic residues" evidence="3">
    <location>
        <begin position="1"/>
        <end position="10"/>
    </location>
</feature>
<evidence type="ECO:0000313" key="6">
    <source>
        <dbReference type="Proteomes" id="UP000807716"/>
    </source>
</evidence>
<reference evidence="5" key="1">
    <citation type="journal article" date="2020" name="Fungal Divers.">
        <title>Resolving the Mortierellaceae phylogeny through synthesis of multi-gene phylogenetics and phylogenomics.</title>
        <authorList>
            <person name="Vandepol N."/>
            <person name="Liber J."/>
            <person name="Desiro A."/>
            <person name="Na H."/>
            <person name="Kennedy M."/>
            <person name="Barry K."/>
            <person name="Grigoriev I.V."/>
            <person name="Miller A.N."/>
            <person name="O'Donnell K."/>
            <person name="Stajich J.E."/>
            <person name="Bonito G."/>
        </authorList>
    </citation>
    <scope>NUCLEOTIDE SEQUENCE</scope>
    <source>
        <strain evidence="5">BC1065</strain>
    </source>
</reference>
<evidence type="ECO:0000256" key="3">
    <source>
        <dbReference type="SAM" id="MobiDB-lite"/>
    </source>
</evidence>
<feature type="compositionally biased region" description="Low complexity" evidence="3">
    <location>
        <begin position="62"/>
        <end position="72"/>
    </location>
</feature>
<dbReference type="InterPro" id="IPR037141">
    <property type="entry name" value="NDT80_DNA-bd_dom_sf"/>
</dbReference>
<dbReference type="InterPro" id="IPR052605">
    <property type="entry name" value="Fungal_trans_regulator"/>
</dbReference>
<dbReference type="AlphaFoldDB" id="A0A9P6QG86"/>
<feature type="compositionally biased region" description="Low complexity" evidence="3">
    <location>
        <begin position="182"/>
        <end position="214"/>
    </location>
</feature>
<dbReference type="Pfam" id="PF05224">
    <property type="entry name" value="NDT80_PhoG"/>
    <property type="match status" value="1"/>
</dbReference>
<comment type="caution">
    <text evidence="5">The sequence shown here is derived from an EMBL/GenBank/DDBJ whole genome shotgun (WGS) entry which is preliminary data.</text>
</comment>
<dbReference type="GO" id="GO:0003677">
    <property type="term" value="F:DNA binding"/>
    <property type="evidence" value="ECO:0007669"/>
    <property type="project" value="UniProtKB-KW"/>
</dbReference>
<feature type="compositionally biased region" description="Low complexity" evidence="3">
    <location>
        <begin position="81"/>
        <end position="94"/>
    </location>
</feature>
<gene>
    <name evidence="5" type="ORF">DFQ27_008263</name>
</gene>
<dbReference type="SUPFAM" id="SSF49417">
    <property type="entry name" value="p53-like transcription factors"/>
    <property type="match status" value="1"/>
</dbReference>
<accession>A0A9P6QG86</accession>
<organism evidence="5 6">
    <name type="scientific">Actinomortierella ambigua</name>
    <dbReference type="NCBI Taxonomy" id="1343610"/>
    <lineage>
        <taxon>Eukaryota</taxon>
        <taxon>Fungi</taxon>
        <taxon>Fungi incertae sedis</taxon>
        <taxon>Mucoromycota</taxon>
        <taxon>Mortierellomycotina</taxon>
        <taxon>Mortierellomycetes</taxon>
        <taxon>Mortierellales</taxon>
        <taxon>Mortierellaceae</taxon>
        <taxon>Actinomortierella</taxon>
    </lineage>
</organism>
<feature type="compositionally biased region" description="Low complexity" evidence="3">
    <location>
        <begin position="757"/>
        <end position="771"/>
    </location>
</feature>
<protein>
    <recommendedName>
        <fullName evidence="4">NDT80 domain-containing protein</fullName>
    </recommendedName>
</protein>
<dbReference type="GO" id="GO:0003700">
    <property type="term" value="F:DNA-binding transcription factor activity"/>
    <property type="evidence" value="ECO:0007669"/>
    <property type="project" value="UniProtKB-UniRule"/>
</dbReference>
<name>A0A9P6QG86_9FUNG</name>
<keyword evidence="1 2" id="KW-0238">DNA-binding</keyword>
<evidence type="ECO:0000256" key="1">
    <source>
        <dbReference type="ARBA" id="ARBA00023125"/>
    </source>
</evidence>
<keyword evidence="6" id="KW-1185">Reference proteome</keyword>
<evidence type="ECO:0000313" key="5">
    <source>
        <dbReference type="EMBL" id="KAG0267766.1"/>
    </source>
</evidence>
<feature type="DNA-binding region" description="NDT80" evidence="2">
    <location>
        <begin position="335"/>
        <end position="570"/>
    </location>
</feature>
<evidence type="ECO:0000256" key="2">
    <source>
        <dbReference type="PROSITE-ProRule" id="PRU00850"/>
    </source>
</evidence>
<feature type="compositionally biased region" description="Low complexity" evidence="3">
    <location>
        <begin position="264"/>
        <end position="297"/>
    </location>
</feature>
<dbReference type="PROSITE" id="PS51517">
    <property type="entry name" value="NDT80"/>
    <property type="match status" value="1"/>
</dbReference>
<feature type="domain" description="NDT80" evidence="4">
    <location>
        <begin position="335"/>
        <end position="570"/>
    </location>
</feature>
<dbReference type="GO" id="GO:0051321">
    <property type="term" value="P:meiotic cell cycle"/>
    <property type="evidence" value="ECO:0007669"/>
    <property type="project" value="TreeGrafter"/>
</dbReference>
<dbReference type="GO" id="GO:0045944">
    <property type="term" value="P:positive regulation of transcription by RNA polymerase II"/>
    <property type="evidence" value="ECO:0007669"/>
    <property type="project" value="TreeGrafter"/>
</dbReference>
<dbReference type="Proteomes" id="UP000807716">
    <property type="component" value="Unassembled WGS sequence"/>
</dbReference>
<dbReference type="PANTHER" id="PTHR35144:SF2">
    <property type="entry name" value="MEIOSIS-SPECIFIC TRANSCRIPTION FACTOR NDT80"/>
    <property type="match status" value="1"/>
</dbReference>
<dbReference type="InterPro" id="IPR024061">
    <property type="entry name" value="NDT80_DNA-bd_dom"/>
</dbReference>
<feature type="region of interest" description="Disordered" evidence="3">
    <location>
        <begin position="1"/>
        <end position="214"/>
    </location>
</feature>
<dbReference type="InterPro" id="IPR008967">
    <property type="entry name" value="p53-like_TF_DNA-bd_sf"/>
</dbReference>
<feature type="compositionally biased region" description="Gly residues" evidence="3">
    <location>
        <begin position="44"/>
        <end position="53"/>
    </location>
</feature>
<feature type="region of interest" description="Disordered" evidence="3">
    <location>
        <begin position="624"/>
        <end position="792"/>
    </location>
</feature>
<feature type="region of interest" description="Disordered" evidence="3">
    <location>
        <begin position="888"/>
        <end position="918"/>
    </location>
</feature>
<feature type="compositionally biased region" description="Basic and acidic residues" evidence="3">
    <location>
        <begin position="900"/>
        <end position="918"/>
    </location>
</feature>
<feature type="compositionally biased region" description="Polar residues" evidence="3">
    <location>
        <begin position="17"/>
        <end position="43"/>
    </location>
</feature>
<feature type="compositionally biased region" description="Low complexity" evidence="3">
    <location>
        <begin position="740"/>
        <end position="749"/>
    </location>
</feature>
<feature type="compositionally biased region" description="Gly residues" evidence="3">
    <location>
        <begin position="673"/>
        <end position="682"/>
    </location>
</feature>
<dbReference type="PANTHER" id="PTHR35144">
    <property type="entry name" value="MEIOSIS-SPECIFIC TRANSCRIPTION FACTOR NDT80"/>
    <property type="match status" value="1"/>
</dbReference>
<feature type="region of interest" description="Disordered" evidence="3">
    <location>
        <begin position="804"/>
        <end position="844"/>
    </location>
</feature>
<dbReference type="Gene3D" id="2.60.40.1390">
    <property type="entry name" value="NDT80 DNA-binding domain"/>
    <property type="match status" value="1"/>
</dbReference>
<feature type="region of interest" description="Disordered" evidence="3">
    <location>
        <begin position="226"/>
        <end position="328"/>
    </location>
</feature>
<proteinExistence type="predicted"/>
<dbReference type="OrthoDB" id="2288358at2759"/>
<dbReference type="GO" id="GO:0000228">
    <property type="term" value="C:nuclear chromosome"/>
    <property type="evidence" value="ECO:0007669"/>
    <property type="project" value="TreeGrafter"/>
</dbReference>
<feature type="compositionally biased region" description="Polar residues" evidence="3">
    <location>
        <begin position="653"/>
        <end position="662"/>
    </location>
</feature>
<feature type="region of interest" description="Disordered" evidence="3">
    <location>
        <begin position="474"/>
        <end position="500"/>
    </location>
</feature>
<dbReference type="EMBL" id="JAAAJB010000069">
    <property type="protein sequence ID" value="KAG0267766.1"/>
    <property type="molecule type" value="Genomic_DNA"/>
</dbReference>
<feature type="compositionally biased region" description="Polar residues" evidence="3">
    <location>
        <begin position="169"/>
        <end position="181"/>
    </location>
</feature>